<dbReference type="AlphaFoldDB" id="A0A1D8ND81"/>
<gene>
    <name evidence="1" type="ORF">YALI1_D06152g</name>
</gene>
<evidence type="ECO:0000313" key="1">
    <source>
        <dbReference type="EMBL" id="AOW03591.1"/>
    </source>
</evidence>
<protein>
    <submittedName>
        <fullName evidence="1">Uncharacterized protein</fullName>
    </submittedName>
</protein>
<organism evidence="1 2">
    <name type="scientific">Yarrowia lipolytica</name>
    <name type="common">Candida lipolytica</name>
    <dbReference type="NCBI Taxonomy" id="4952"/>
    <lineage>
        <taxon>Eukaryota</taxon>
        <taxon>Fungi</taxon>
        <taxon>Dikarya</taxon>
        <taxon>Ascomycota</taxon>
        <taxon>Saccharomycotina</taxon>
        <taxon>Dipodascomycetes</taxon>
        <taxon>Dipodascales</taxon>
        <taxon>Dipodascales incertae sedis</taxon>
        <taxon>Yarrowia</taxon>
    </lineage>
</organism>
<dbReference type="VEuPathDB" id="FungiDB:YALI1_D06152g"/>
<sequence>MIVNLQALPVHANAKRMMLDIAMSDWMVYFYETVNSTEENPALLTVPRIPAFKRAQRDTTKMADNAQELNTRKDGSKARVQPIHAINYFYKSWVDMGAKTGTSTTCRVPKTAGLT</sequence>
<name>A0A1D8ND81_YARLL</name>
<accession>A0A1D8ND81</accession>
<dbReference type="RefSeq" id="XP_068138711.1">
    <property type="nucleotide sequence ID" value="XM_068282610.1"/>
</dbReference>
<proteinExistence type="predicted"/>
<reference evidence="1 2" key="1">
    <citation type="journal article" date="2016" name="PLoS ONE">
        <title>Sequence Assembly of Yarrowia lipolytica Strain W29/CLIB89 Shows Transposable Element Diversity.</title>
        <authorList>
            <person name="Magnan C."/>
            <person name="Yu J."/>
            <person name="Chang I."/>
            <person name="Jahn E."/>
            <person name="Kanomata Y."/>
            <person name="Wu J."/>
            <person name="Zeller M."/>
            <person name="Oakes M."/>
            <person name="Baldi P."/>
            <person name="Sandmeyer S."/>
        </authorList>
    </citation>
    <scope>NUCLEOTIDE SEQUENCE [LARGE SCALE GENOMIC DNA]</scope>
    <source>
        <strain evidence="2">CLIB89(W29)</strain>
    </source>
</reference>
<dbReference type="EMBL" id="CP017556">
    <property type="protein sequence ID" value="AOW03591.1"/>
    <property type="molecule type" value="Genomic_DNA"/>
</dbReference>
<dbReference type="Proteomes" id="UP000182444">
    <property type="component" value="Chromosome 1D"/>
</dbReference>
<evidence type="ECO:0000313" key="2">
    <source>
        <dbReference type="Proteomes" id="UP000182444"/>
    </source>
</evidence>
<dbReference type="GeneID" id="94583225"/>